<gene>
    <name evidence="1" type="ORF">QFC19_002836</name>
</gene>
<protein>
    <submittedName>
        <fullName evidence="1">Uncharacterized protein</fullName>
    </submittedName>
</protein>
<accession>A0ACC2W804</accession>
<name>A0ACC2W804_9TREE</name>
<evidence type="ECO:0000313" key="2">
    <source>
        <dbReference type="Proteomes" id="UP001241377"/>
    </source>
</evidence>
<proteinExistence type="predicted"/>
<sequence length="954" mass="104348">MGVKGLWEILHPAAEAVPLTQLSLDALKENKDGSRALRIGIDASLWVFHAKSVPHSGLNPFIRTLFFKILKLLQYPVLLLFVFDGPHKPAMKRGNKVGGRFGRGDRESQQFKLLLDEMGLEYWDAPGEAEAELAYINQQGLIDAVLTDDVDALVFGATCVLRNPSRTLSGNASNLSSSCPVSESREDYQVYRRQEIENADLRKNKTGNRTGEEDLVALDVDGMIFLALLVGGDYHPAGMPSCGPKIALGLVQAGLGTNLLQAYRQLSLQAFETHLQSFIESLREELATNAHGFLPGKRKVLASKIPADFPSMQVLEYYAKPKVSAPHKAWPGFARRPPGTDGAGRRGGRGDPRAWARACERFFEWGSKEEVGKRFRTLVWRGEIVQAVRERLGVNVGPVPEKQLDAPSSSPLPLTRSRTITSYFATQSRASSQSGSRIRSTMTDWYTNAFPAPRLIAIRSKRVHIVTGHTAEYRVEYDPSEWNRLIQDAMGGTRLNSAELTPEQRQALDMVSGKAGGYSTSEADSASAVSDEDAPMPTKTRQRKEVNLDSSDKVWIPVDLVKLAFPELEEAYEQRLKDKDEASRTPRKRRAKDSQASVPPKFPAKSPRKQTEARKAAATTSSQQSTVTSWFESNKPASSPLSTPRKKHGVPHAPVIEIIDLSDSPESDEPVATRKAPSTGSSVIFVGSSPNTSSKSGRPQSRSLRRHENASGTTTDTSDDDVSMSARTPAWLRRLARPHTDTHRTPRAKTGATEPNVLDTPPARAVQRGKDTPRNADEAEEVEEYELTPTAAPRGVRVACRASTCNVQIIEVEDVPTSSVLLSGPPKLTTVLPVVAPTRPSMTRPGVRPGTQRTRAKPVLAGSSSSLASTSALPPPPARQTTTPDSQLPAERKVTTPRDSGTSMDSLQPVSVAAVAVDKLLSRPFTAPLRKAKPTVYRLVEETEEAEYYMPDYA</sequence>
<dbReference type="Proteomes" id="UP001241377">
    <property type="component" value="Unassembled WGS sequence"/>
</dbReference>
<keyword evidence="2" id="KW-1185">Reference proteome</keyword>
<reference evidence="1" key="1">
    <citation type="submission" date="2023-04" db="EMBL/GenBank/DDBJ databases">
        <title>Draft Genome sequencing of Naganishia species isolated from polar environments using Oxford Nanopore Technology.</title>
        <authorList>
            <person name="Leo P."/>
            <person name="Venkateswaran K."/>
        </authorList>
    </citation>
    <scope>NUCLEOTIDE SEQUENCE</scope>
    <source>
        <strain evidence="1">MNA-CCFEE 5261</strain>
    </source>
</reference>
<dbReference type="EMBL" id="JASBWR010000025">
    <property type="protein sequence ID" value="KAJ9107176.1"/>
    <property type="molecule type" value="Genomic_DNA"/>
</dbReference>
<comment type="caution">
    <text evidence="1">The sequence shown here is derived from an EMBL/GenBank/DDBJ whole genome shotgun (WGS) entry which is preliminary data.</text>
</comment>
<evidence type="ECO:0000313" key="1">
    <source>
        <dbReference type="EMBL" id="KAJ9107176.1"/>
    </source>
</evidence>
<organism evidence="1 2">
    <name type="scientific">Naganishia cerealis</name>
    <dbReference type="NCBI Taxonomy" id="610337"/>
    <lineage>
        <taxon>Eukaryota</taxon>
        <taxon>Fungi</taxon>
        <taxon>Dikarya</taxon>
        <taxon>Basidiomycota</taxon>
        <taxon>Agaricomycotina</taxon>
        <taxon>Tremellomycetes</taxon>
        <taxon>Filobasidiales</taxon>
        <taxon>Filobasidiaceae</taxon>
        <taxon>Naganishia</taxon>
    </lineage>
</organism>